<reference evidence="3" key="1">
    <citation type="journal article" date="2013" name="Science">
        <title>The Amborella genome and the evolution of flowering plants.</title>
        <authorList>
            <consortium name="Amborella Genome Project"/>
        </authorList>
    </citation>
    <scope>NUCLEOTIDE SEQUENCE [LARGE SCALE GENOMIC DNA]</scope>
</reference>
<keyword evidence="1" id="KW-1133">Transmembrane helix</keyword>
<keyword evidence="3" id="KW-1185">Reference proteome</keyword>
<dbReference type="EMBL" id="KI393052">
    <property type="protein sequence ID" value="ERN09062.1"/>
    <property type="molecule type" value="Genomic_DNA"/>
</dbReference>
<dbReference type="Proteomes" id="UP000017836">
    <property type="component" value="Unassembled WGS sequence"/>
</dbReference>
<organism evidence="2 3">
    <name type="scientific">Amborella trichopoda</name>
    <dbReference type="NCBI Taxonomy" id="13333"/>
    <lineage>
        <taxon>Eukaryota</taxon>
        <taxon>Viridiplantae</taxon>
        <taxon>Streptophyta</taxon>
        <taxon>Embryophyta</taxon>
        <taxon>Tracheophyta</taxon>
        <taxon>Spermatophyta</taxon>
        <taxon>Magnoliopsida</taxon>
        <taxon>Amborellales</taxon>
        <taxon>Amborellaceae</taxon>
        <taxon>Amborella</taxon>
    </lineage>
</organism>
<dbReference type="Gramene" id="ERN09062">
    <property type="protein sequence ID" value="ERN09062"/>
    <property type="gene ID" value="AMTR_s00163p00055600"/>
</dbReference>
<gene>
    <name evidence="2" type="ORF">AMTR_s00163p00055600</name>
</gene>
<name>W1PGC9_AMBTC</name>
<evidence type="ECO:0000313" key="3">
    <source>
        <dbReference type="Proteomes" id="UP000017836"/>
    </source>
</evidence>
<dbReference type="AlphaFoldDB" id="W1PGC9"/>
<sequence>MERDASVGILAELLAGIYWCVVVSYKLVNQVLRRGLDGHHRGSPSEQERGKRGESLLSGLVRSQSSLLLWQQVSRANIDPVREGREGRDCGLVLRGTILCYNFLRLRDTRRVWVGER</sequence>
<accession>W1PGC9</accession>
<dbReference type="HOGENOM" id="CLU_2090897_0_0_1"/>
<keyword evidence="1" id="KW-0812">Transmembrane</keyword>
<protein>
    <submittedName>
        <fullName evidence="2">Uncharacterized protein</fullName>
    </submittedName>
</protein>
<evidence type="ECO:0000313" key="2">
    <source>
        <dbReference type="EMBL" id="ERN09062.1"/>
    </source>
</evidence>
<feature type="non-terminal residue" evidence="2">
    <location>
        <position position="117"/>
    </location>
</feature>
<proteinExistence type="predicted"/>
<keyword evidence="1" id="KW-0472">Membrane</keyword>
<evidence type="ECO:0000256" key="1">
    <source>
        <dbReference type="SAM" id="Phobius"/>
    </source>
</evidence>
<feature type="transmembrane region" description="Helical" evidence="1">
    <location>
        <begin position="6"/>
        <end position="28"/>
    </location>
</feature>